<dbReference type="Gene3D" id="3.30.1240.10">
    <property type="match status" value="1"/>
</dbReference>
<reference evidence="2" key="1">
    <citation type="submission" date="2016-10" db="EMBL/GenBank/DDBJ databases">
        <authorList>
            <person name="Varghese N."/>
            <person name="Submissions S."/>
        </authorList>
    </citation>
    <scope>NUCLEOTIDE SEQUENCE [LARGE SCALE GENOMIC DNA]</scope>
    <source>
        <strain evidence="2">CGMCC 1.11012</strain>
    </source>
</reference>
<protein>
    <submittedName>
        <fullName evidence="1">Uncharacterized protein</fullName>
    </submittedName>
</protein>
<dbReference type="RefSeq" id="WP_279615477.1">
    <property type="nucleotide sequence ID" value="NZ_CBCSKY010000014.1"/>
</dbReference>
<proteinExistence type="predicted"/>
<keyword evidence="2" id="KW-1185">Reference proteome</keyword>
<dbReference type="STRING" id="1174501.SAMN05216192_13044"/>
<sequence>MAENGALIVDQGEEVSAVDIPKEDIELVLKELVSDNKFQIVLCGKESAYVLDSVSDTFFTIVNKYYHRLKRVKSFDEVNDQILKFALSCPDEETLQLKDLLQSSIGNIVTPVCLQRAWKY</sequence>
<name>A0A1G8YSS4_9BACL</name>
<dbReference type="EMBL" id="FNDX01000030">
    <property type="protein sequence ID" value="SDK05776.1"/>
    <property type="molecule type" value="Genomic_DNA"/>
</dbReference>
<evidence type="ECO:0000313" key="1">
    <source>
        <dbReference type="EMBL" id="SDK05776.1"/>
    </source>
</evidence>
<dbReference type="Proteomes" id="UP000199050">
    <property type="component" value="Unassembled WGS sequence"/>
</dbReference>
<accession>A0A1G8YSS4</accession>
<dbReference type="SUPFAM" id="SSF56784">
    <property type="entry name" value="HAD-like"/>
    <property type="match status" value="1"/>
</dbReference>
<gene>
    <name evidence="1" type="ORF">SAMN05216192_13044</name>
</gene>
<evidence type="ECO:0000313" key="2">
    <source>
        <dbReference type="Proteomes" id="UP000199050"/>
    </source>
</evidence>
<dbReference type="Pfam" id="PF08282">
    <property type="entry name" value="Hydrolase_3"/>
    <property type="match status" value="1"/>
</dbReference>
<dbReference type="AlphaFoldDB" id="A0A1G8YSS4"/>
<dbReference type="InterPro" id="IPR036412">
    <property type="entry name" value="HAD-like_sf"/>
</dbReference>
<organism evidence="1 2">
    <name type="scientific">Paenibacillus typhae</name>
    <dbReference type="NCBI Taxonomy" id="1174501"/>
    <lineage>
        <taxon>Bacteria</taxon>
        <taxon>Bacillati</taxon>
        <taxon>Bacillota</taxon>
        <taxon>Bacilli</taxon>
        <taxon>Bacillales</taxon>
        <taxon>Paenibacillaceae</taxon>
        <taxon>Paenibacillus</taxon>
    </lineage>
</organism>